<reference evidence="4" key="2">
    <citation type="submission" date="2017-05" db="UniProtKB">
        <authorList>
            <consortium name="EnsemblMetazoa"/>
        </authorList>
    </citation>
    <scope>IDENTIFICATION</scope>
</reference>
<feature type="region of interest" description="Disordered" evidence="1">
    <location>
        <begin position="336"/>
        <end position="444"/>
    </location>
</feature>
<reference evidence="5" key="1">
    <citation type="journal article" date="2010" name="Nature">
        <title>The Amphimedon queenslandica genome and the evolution of animal complexity.</title>
        <authorList>
            <person name="Srivastava M."/>
            <person name="Simakov O."/>
            <person name="Chapman J."/>
            <person name="Fahey B."/>
            <person name="Gauthier M.E."/>
            <person name="Mitros T."/>
            <person name="Richards G.S."/>
            <person name="Conaco C."/>
            <person name="Dacre M."/>
            <person name="Hellsten U."/>
            <person name="Larroux C."/>
            <person name="Putnam N.H."/>
            <person name="Stanke M."/>
            <person name="Adamska M."/>
            <person name="Darling A."/>
            <person name="Degnan S.M."/>
            <person name="Oakley T.H."/>
            <person name="Plachetzki D.C."/>
            <person name="Zhai Y."/>
            <person name="Adamski M."/>
            <person name="Calcino A."/>
            <person name="Cummins S.F."/>
            <person name="Goodstein D.M."/>
            <person name="Harris C."/>
            <person name="Jackson D.J."/>
            <person name="Leys S.P."/>
            <person name="Shu S."/>
            <person name="Woodcroft B.J."/>
            <person name="Vervoort M."/>
            <person name="Kosik K.S."/>
            <person name="Manning G."/>
            <person name="Degnan B.M."/>
            <person name="Rokhsar D.S."/>
        </authorList>
    </citation>
    <scope>NUCLEOTIDE SEQUENCE [LARGE SCALE GENOMIC DNA]</scope>
</reference>
<keyword evidence="2" id="KW-0812">Transmembrane</keyword>
<feature type="region of interest" description="Disordered" evidence="1">
    <location>
        <begin position="224"/>
        <end position="248"/>
    </location>
</feature>
<dbReference type="EnsemblMetazoa" id="Aqu2.1.41440_001">
    <property type="protein sequence ID" value="Aqu2.1.41440_001"/>
    <property type="gene ID" value="Aqu2.1.41440"/>
</dbReference>
<evidence type="ECO:0000256" key="3">
    <source>
        <dbReference type="SAM" id="SignalP"/>
    </source>
</evidence>
<accession>A0A1X7VNM3</accession>
<keyword evidence="2" id="KW-1133">Transmembrane helix</keyword>
<dbReference type="EnsemblMetazoa" id="XM_020006530.1">
    <property type="protein sequence ID" value="XP_019862089.1"/>
    <property type="gene ID" value="LOC109590631"/>
</dbReference>
<keyword evidence="3" id="KW-0732">Signal</keyword>
<evidence type="ECO:0000256" key="2">
    <source>
        <dbReference type="SAM" id="Phobius"/>
    </source>
</evidence>
<organism evidence="4">
    <name type="scientific">Amphimedon queenslandica</name>
    <name type="common">Sponge</name>
    <dbReference type="NCBI Taxonomy" id="400682"/>
    <lineage>
        <taxon>Eukaryota</taxon>
        <taxon>Metazoa</taxon>
        <taxon>Porifera</taxon>
        <taxon>Demospongiae</taxon>
        <taxon>Heteroscleromorpha</taxon>
        <taxon>Haplosclerida</taxon>
        <taxon>Niphatidae</taxon>
        <taxon>Amphimedon</taxon>
    </lineage>
</organism>
<dbReference type="Proteomes" id="UP000007879">
    <property type="component" value="Unassembled WGS sequence"/>
</dbReference>
<evidence type="ECO:0000313" key="5">
    <source>
        <dbReference type="Proteomes" id="UP000007879"/>
    </source>
</evidence>
<feature type="compositionally biased region" description="Basic and acidic residues" evidence="1">
    <location>
        <begin position="398"/>
        <end position="411"/>
    </location>
</feature>
<dbReference type="AlphaFoldDB" id="A0A1X7VNM3"/>
<keyword evidence="2" id="KW-0472">Membrane</keyword>
<name>A0A1X7VNM3_AMPQE</name>
<sequence>MIFLGFLLLLIAKGNARCSDSYSCTLDHIEITAQCYSNDTALVKYTGGTMYNQIMIDSHCYYYTNDTLAGSYTLTEGQINRPTWNKIINISDTYCIFKGCVRDTEEIPFITCHIQSSPTCSSQHDTSSTTSVTDYSIQPTIISSYSSEFSDFASDMMSIYSLSSTLFKDSILTNNLMLSSIYTKSTNILSTNTLKDSSILSTSILSTSILSTSILSTSILSTSSLSTTDDRSTPSSFPTPSTTGSSQPSTTFFSSFYIILLAVIGFIALLASCLALTICITYWQYSKYQTIKGKKKFEDFPMFNMEIYKLDNVSFSGSVITVLQPLQEIAIESTTKTSDIQTDDSSSYNVKRSSSEPAFNSPIKSQSSNSTLSLADDESTQTRKRREVDTNAVLAVHCSEDLKDNNKETERINSTPSVRSTTNGITTTTSTPTNHHPGSKFPPRVSVINDDTLEYVKMTDLSLQQHQTEDDEEGGYSSMSLYDT</sequence>
<keyword evidence="5" id="KW-1185">Reference proteome</keyword>
<dbReference type="KEGG" id="aqu:109590631"/>
<feature type="region of interest" description="Disordered" evidence="1">
    <location>
        <begin position="460"/>
        <end position="484"/>
    </location>
</feature>
<protein>
    <submittedName>
        <fullName evidence="4">Uncharacterized protein</fullName>
    </submittedName>
</protein>
<feature type="signal peptide" evidence="3">
    <location>
        <begin position="1"/>
        <end position="16"/>
    </location>
</feature>
<feature type="compositionally biased region" description="Low complexity" evidence="1">
    <location>
        <begin position="420"/>
        <end position="436"/>
    </location>
</feature>
<gene>
    <name evidence="4" type="primary">109590631</name>
</gene>
<proteinExistence type="predicted"/>
<feature type="compositionally biased region" description="Polar residues" evidence="1">
    <location>
        <begin position="336"/>
        <end position="373"/>
    </location>
</feature>
<dbReference type="InParanoid" id="A0A1X7VNM3"/>
<feature type="chain" id="PRO_5012078422" evidence="3">
    <location>
        <begin position="17"/>
        <end position="484"/>
    </location>
</feature>
<feature type="transmembrane region" description="Helical" evidence="2">
    <location>
        <begin position="256"/>
        <end position="285"/>
    </location>
</feature>
<evidence type="ECO:0000313" key="4">
    <source>
        <dbReference type="EnsemblMetazoa" id="Aqu2.1.41440_001"/>
    </source>
</evidence>
<evidence type="ECO:0000256" key="1">
    <source>
        <dbReference type="SAM" id="MobiDB-lite"/>
    </source>
</evidence>